<dbReference type="Pfam" id="PF25183">
    <property type="entry name" value="OMP_b-brl_4"/>
    <property type="match status" value="2"/>
</dbReference>
<comment type="subcellular location">
    <subcellularLocation>
        <location evidence="1">Cell outer membrane</location>
    </subcellularLocation>
</comment>
<evidence type="ECO:0000259" key="5">
    <source>
        <dbReference type="Pfam" id="PF25183"/>
    </source>
</evidence>
<feature type="domain" description="TonB-dependent transporter Oar-like beta-barrel" evidence="5">
    <location>
        <begin position="255"/>
        <end position="453"/>
    </location>
</feature>
<evidence type="ECO:0000313" key="6">
    <source>
        <dbReference type="EMBL" id="RIA43984.1"/>
    </source>
</evidence>
<sequence length="1034" mass="111188">MTTTTHFTRKKLRVGSALHALALLGAGFTISAALAAPASAQDYTNVTASGRVVSVNGGPVAGATVAVTSDDQGFTRTVTTNSSGAYRIAQIPPGSYTFAVSAPGFQTYTEAGVLLNQSGAANQFALVSEAAESSGDIVVTAGRIEVADFDQTTTGAVINVAELSERVPIGRNLTSVILLAPGTAQGDSAFGNLASAVGSSVSENVFYINGLNITDFRQGLGSVTVPFDFYETVDIKNGGYPAEFGRATGAFVNATTKSGSNEFHGSVKFTWEPDDLNSNAPNTLFSDNDYDQDERREMVAQLSGPIIKDHLFFYGLYNTRNVTSKFGSTSPVFGPTGELQDVRGTFSYADRTSSPFYAGKIDAVIVDGQRLEFTYFNTSGSTTRNIYNAYNPDTNMSGPYSSTQVFEYGGENFVGRYTGQFTDWLTISAAYGKNKNRDNAVSSNNSYPLILDQRSGTSRSIGNPVNAIQFQEDEREFYRADVDLYFNLFGRHHVKAGFDRENLISNNTVTYTGGVAYTYIAGSDSDTFGVPAGTDYVSARTYRNGGIFKSKNEAYYIEDSWSLFNDRLSLKIGARNDRFENKNVAGQVYYDSGDNWQPRIGVTLDPFGDGRTKVYGSFGRYYLPIATNTNIRLGGSEMDYDRLYVLNGLNSDNTPMLGAPIANATCPEGGGNNCVLRNDGSIAPLDSVVAANLENQSVDEYILGAEQRFGDHWKIGVYGTYRKLNASLEDAAIDQGILTYCAANGVVDCGGGNYFGAAQYALLNPGKGITITPTFALDGSFDPISLTADQLGYPSAKRKYEAVTIDFEREFDGVWGLKGSYTYSKNLGNIEGGVKSDNGQTDSGLSTDFDFPSLMLGSYGYLPNDRRHQFKAFGSYKVFDWMQLGATVIAIAPRKFGCLGTVASSVSSPALIRSGASFDYGYAYGAAGHFCVLDSDGSVVTDPTVGGDRSLVRRGTAFESDWLTQLDLSVGFRLPTDTFDGTLNISVFNVFNQDAKLDFAEVGTASSGAPRADYGRVTGFQAPRSVRIELAVGF</sequence>
<keyword evidence="7" id="KW-1185">Reference proteome</keyword>
<protein>
    <submittedName>
        <fullName evidence="6">Carboxypeptidase family protein</fullName>
    </submittedName>
</protein>
<name>A0A397PCU6_9SPHN</name>
<evidence type="ECO:0000256" key="2">
    <source>
        <dbReference type="ARBA" id="ARBA00023136"/>
    </source>
</evidence>
<keyword evidence="2" id="KW-0472">Membrane</keyword>
<evidence type="ECO:0000256" key="3">
    <source>
        <dbReference type="ARBA" id="ARBA00023237"/>
    </source>
</evidence>
<feature type="domain" description="TonB-dependent transporter Oar-like beta-barrel" evidence="5">
    <location>
        <begin position="585"/>
        <end position="877"/>
    </location>
</feature>
<evidence type="ECO:0000313" key="7">
    <source>
        <dbReference type="Proteomes" id="UP000266568"/>
    </source>
</evidence>
<dbReference type="Gene3D" id="2.60.40.1120">
    <property type="entry name" value="Carboxypeptidase-like, regulatory domain"/>
    <property type="match status" value="1"/>
</dbReference>
<organism evidence="6 7">
    <name type="scientific">Hephaestia caeni</name>
    <dbReference type="NCBI Taxonomy" id="645617"/>
    <lineage>
        <taxon>Bacteria</taxon>
        <taxon>Pseudomonadati</taxon>
        <taxon>Pseudomonadota</taxon>
        <taxon>Alphaproteobacteria</taxon>
        <taxon>Sphingomonadales</taxon>
        <taxon>Sphingomonadaceae</taxon>
        <taxon>Hephaestia</taxon>
    </lineage>
</organism>
<keyword evidence="6" id="KW-0121">Carboxypeptidase</keyword>
<reference evidence="6 7" key="1">
    <citation type="submission" date="2018-08" db="EMBL/GenBank/DDBJ databases">
        <title>Genomic Encyclopedia of Type Strains, Phase IV (KMG-IV): sequencing the most valuable type-strain genomes for metagenomic binning, comparative biology and taxonomic classification.</title>
        <authorList>
            <person name="Goeker M."/>
        </authorList>
    </citation>
    <scope>NUCLEOTIDE SEQUENCE [LARGE SCALE GENOMIC DNA]</scope>
    <source>
        <strain evidence="6 7">DSM 25527</strain>
    </source>
</reference>
<dbReference type="Proteomes" id="UP000266568">
    <property type="component" value="Unassembled WGS sequence"/>
</dbReference>
<dbReference type="EMBL" id="QXDC01000003">
    <property type="protein sequence ID" value="RIA43984.1"/>
    <property type="molecule type" value="Genomic_DNA"/>
</dbReference>
<dbReference type="InterPro" id="IPR057601">
    <property type="entry name" value="Oar-like_b-barrel"/>
</dbReference>
<evidence type="ECO:0000256" key="4">
    <source>
        <dbReference type="SAM" id="SignalP"/>
    </source>
</evidence>
<dbReference type="RefSeq" id="WP_170151001.1">
    <property type="nucleotide sequence ID" value="NZ_QXDC01000003.1"/>
</dbReference>
<keyword evidence="6" id="KW-0378">Hydrolase</keyword>
<dbReference type="AlphaFoldDB" id="A0A397PCU6"/>
<dbReference type="InterPro" id="IPR036942">
    <property type="entry name" value="Beta-barrel_TonB_sf"/>
</dbReference>
<dbReference type="Gene3D" id="2.40.170.20">
    <property type="entry name" value="TonB-dependent receptor, beta-barrel domain"/>
    <property type="match status" value="1"/>
</dbReference>
<comment type="caution">
    <text evidence="6">The sequence shown here is derived from an EMBL/GenBank/DDBJ whole genome shotgun (WGS) entry which is preliminary data.</text>
</comment>
<dbReference type="Pfam" id="PF13620">
    <property type="entry name" value="CarboxypepD_reg"/>
    <property type="match status" value="1"/>
</dbReference>
<dbReference type="GO" id="GO:0009279">
    <property type="term" value="C:cell outer membrane"/>
    <property type="evidence" value="ECO:0007669"/>
    <property type="project" value="UniProtKB-SubCell"/>
</dbReference>
<accession>A0A397PCU6</accession>
<proteinExistence type="predicted"/>
<keyword evidence="4" id="KW-0732">Signal</keyword>
<dbReference type="SUPFAM" id="SSF49464">
    <property type="entry name" value="Carboxypeptidase regulatory domain-like"/>
    <property type="match status" value="1"/>
</dbReference>
<keyword evidence="6" id="KW-0645">Protease</keyword>
<dbReference type="InterPro" id="IPR008969">
    <property type="entry name" value="CarboxyPept-like_regulatory"/>
</dbReference>
<gene>
    <name evidence="6" type="ORF">DFR49_2218</name>
</gene>
<feature type="chain" id="PRO_5017396853" evidence="4">
    <location>
        <begin position="36"/>
        <end position="1034"/>
    </location>
</feature>
<keyword evidence="3" id="KW-0998">Cell outer membrane</keyword>
<dbReference type="GO" id="GO:0004180">
    <property type="term" value="F:carboxypeptidase activity"/>
    <property type="evidence" value="ECO:0007669"/>
    <property type="project" value="UniProtKB-KW"/>
</dbReference>
<feature type="signal peptide" evidence="4">
    <location>
        <begin position="1"/>
        <end position="35"/>
    </location>
</feature>
<dbReference type="SUPFAM" id="SSF56935">
    <property type="entry name" value="Porins"/>
    <property type="match status" value="1"/>
</dbReference>
<evidence type="ECO:0000256" key="1">
    <source>
        <dbReference type="ARBA" id="ARBA00004442"/>
    </source>
</evidence>